<sequence length="155" mass="17719">AEQNQNLTVVVTPDTRSAVRLSRILSELSSQNVCLFPDWETLPYDTFSPHQEIISSRLSALFHLQNAKKGIFLLPISTLMQRLCPPQYLQRNVFLIKKGDRLVIDKMRLQLEVAGYRAVEQVLEHGEYAVRGALLDLFPMGSAVPFRLDFFDDEI</sequence>
<dbReference type="GO" id="GO:0006289">
    <property type="term" value="P:nucleotide-excision repair"/>
    <property type="evidence" value="ECO:0007669"/>
    <property type="project" value="InterPro"/>
</dbReference>
<reference evidence="4" key="1">
    <citation type="journal article" date="2010" name="Genomics">
        <title>Tracing phylogenomic events leading to diversity of Haemophilus influenzae and the emergence of Brazilian Purpuric Fever (BPF)-associated clones.</title>
        <authorList>
            <person name="Papazisi L."/>
            <person name="Ratnayake S."/>
            <person name="Remortel B.G."/>
            <person name="Bock G.R."/>
            <person name="Liang W."/>
            <person name="Saeed A.I."/>
            <person name="Liu J."/>
            <person name="Fleischmann R.D."/>
            <person name="Kilian M."/>
            <person name="Peterson S.N."/>
        </authorList>
    </citation>
    <scope>NUCLEOTIDE SEQUENCE [LARGE SCALE GENOMIC DNA]</scope>
    <source>
        <strain evidence="4">HK1212</strain>
    </source>
</reference>
<dbReference type="PANTHER" id="PTHR24029:SF1">
    <property type="entry name" value="TRANSCRIPTION-REPAIR-COUPLING FACTOR"/>
    <property type="match status" value="1"/>
</dbReference>
<dbReference type="InterPro" id="IPR004807">
    <property type="entry name" value="UvrB"/>
</dbReference>
<evidence type="ECO:0000313" key="4">
    <source>
        <dbReference type="EMBL" id="EFA28831.1"/>
    </source>
</evidence>
<dbReference type="GO" id="GO:0005524">
    <property type="term" value="F:ATP binding"/>
    <property type="evidence" value="ECO:0007669"/>
    <property type="project" value="UniProtKB-KW"/>
</dbReference>
<organism evidence="4">
    <name type="scientific">Haemophilus influenzae HK1212</name>
    <dbReference type="NCBI Taxonomy" id="456482"/>
    <lineage>
        <taxon>Bacteria</taxon>
        <taxon>Pseudomonadati</taxon>
        <taxon>Pseudomonadota</taxon>
        <taxon>Gammaproteobacteria</taxon>
        <taxon>Pasteurellales</taxon>
        <taxon>Pasteurellaceae</taxon>
        <taxon>Haemophilus</taxon>
    </lineage>
</organism>
<dbReference type="InterPro" id="IPR027417">
    <property type="entry name" value="P-loop_NTPase"/>
</dbReference>
<feature type="non-terminal residue" evidence="4">
    <location>
        <position position="155"/>
    </location>
</feature>
<evidence type="ECO:0000256" key="1">
    <source>
        <dbReference type="ARBA" id="ARBA00022741"/>
    </source>
</evidence>
<gene>
    <name evidence="4" type="primary">mfd</name>
    <name evidence="4" type="ORF">HAINFHK1212_0800</name>
</gene>
<accession>A0A7G2JZX1</accession>
<comment type="caution">
    <text evidence="4">The sequence shown here is derived from an EMBL/GenBank/DDBJ whole genome shotgun (WGS) entry which is preliminary data.</text>
</comment>
<dbReference type="GO" id="GO:0009380">
    <property type="term" value="C:excinuclease repair complex"/>
    <property type="evidence" value="ECO:0007669"/>
    <property type="project" value="InterPro"/>
</dbReference>
<keyword evidence="2" id="KW-0067">ATP-binding</keyword>
<dbReference type="Pfam" id="PF17757">
    <property type="entry name" value="UvrB_inter"/>
    <property type="match status" value="1"/>
</dbReference>
<proteinExistence type="predicted"/>
<name>A0A7G2JZX1_HAEIF</name>
<dbReference type="EMBL" id="ABFC01000502">
    <property type="protein sequence ID" value="EFA28831.1"/>
    <property type="molecule type" value="Genomic_DNA"/>
</dbReference>
<feature type="domain" description="UvrB interaction" evidence="3">
    <location>
        <begin position="96"/>
        <end position="155"/>
    </location>
</feature>
<dbReference type="AlphaFoldDB" id="A0A7G2JZX1"/>
<dbReference type="PANTHER" id="PTHR24029">
    <property type="entry name" value="UVRABC SYSTEM PROTEIN B"/>
    <property type="match status" value="1"/>
</dbReference>
<feature type="non-terminal residue" evidence="4">
    <location>
        <position position="1"/>
    </location>
</feature>
<dbReference type="GO" id="GO:0016887">
    <property type="term" value="F:ATP hydrolysis activity"/>
    <property type="evidence" value="ECO:0007669"/>
    <property type="project" value="InterPro"/>
</dbReference>
<dbReference type="InterPro" id="IPR041471">
    <property type="entry name" value="UvrB_inter"/>
</dbReference>
<dbReference type="Gene3D" id="3.40.50.11180">
    <property type="match status" value="1"/>
</dbReference>
<dbReference type="SUPFAM" id="SSF52540">
    <property type="entry name" value="P-loop containing nucleoside triphosphate hydrolases"/>
    <property type="match status" value="1"/>
</dbReference>
<protein>
    <submittedName>
        <fullName evidence="4">Transcription-repair coupling factor</fullName>
    </submittedName>
</protein>
<dbReference type="Gene3D" id="3.30.2060.10">
    <property type="entry name" value="Penicillin-binding protein 1b domain"/>
    <property type="match status" value="1"/>
</dbReference>
<evidence type="ECO:0000259" key="3">
    <source>
        <dbReference type="Pfam" id="PF17757"/>
    </source>
</evidence>
<evidence type="ECO:0000256" key="2">
    <source>
        <dbReference type="ARBA" id="ARBA00022840"/>
    </source>
</evidence>
<dbReference type="GO" id="GO:0003677">
    <property type="term" value="F:DNA binding"/>
    <property type="evidence" value="ECO:0007669"/>
    <property type="project" value="InterPro"/>
</dbReference>
<keyword evidence="1" id="KW-0547">Nucleotide-binding</keyword>